<evidence type="ECO:0000313" key="5">
    <source>
        <dbReference type="WBParaSite" id="ECPE_0001613201-mRNA-1"/>
    </source>
</evidence>
<organism evidence="5">
    <name type="scientific">Echinostoma caproni</name>
    <dbReference type="NCBI Taxonomy" id="27848"/>
    <lineage>
        <taxon>Eukaryota</taxon>
        <taxon>Metazoa</taxon>
        <taxon>Spiralia</taxon>
        <taxon>Lophotrochozoa</taxon>
        <taxon>Platyhelminthes</taxon>
        <taxon>Trematoda</taxon>
        <taxon>Digenea</taxon>
        <taxon>Plagiorchiida</taxon>
        <taxon>Echinostomata</taxon>
        <taxon>Echinostomatoidea</taxon>
        <taxon>Echinostomatidae</taxon>
        <taxon>Echinostoma</taxon>
    </lineage>
</organism>
<reference evidence="5" key="1">
    <citation type="submission" date="2016-06" db="UniProtKB">
        <authorList>
            <consortium name="WormBaseParasite"/>
        </authorList>
    </citation>
    <scope>IDENTIFICATION</scope>
</reference>
<proteinExistence type="predicted"/>
<reference evidence="3 4" key="2">
    <citation type="submission" date="2018-11" db="EMBL/GenBank/DDBJ databases">
        <authorList>
            <consortium name="Pathogen Informatics"/>
        </authorList>
    </citation>
    <scope>NUCLEOTIDE SEQUENCE [LARGE SCALE GENOMIC DNA]</scope>
    <source>
        <strain evidence="3 4">Egypt</strain>
    </source>
</reference>
<dbReference type="WBParaSite" id="ECPE_0001613201-mRNA-1">
    <property type="protein sequence ID" value="ECPE_0001613201-mRNA-1"/>
    <property type="gene ID" value="ECPE_0001613201"/>
</dbReference>
<dbReference type="Pfam" id="PF17781">
    <property type="entry name" value="RPN1_RPN2_N"/>
    <property type="match status" value="1"/>
</dbReference>
<evidence type="ECO:0000256" key="1">
    <source>
        <dbReference type="SAM" id="MobiDB-lite"/>
    </source>
</evidence>
<sequence length="95" mass="10375">MVAESVQKSGDPTAEKKKGDAAKEDDLHLCADIVSVLGMTMTDKPEARFDTLNYRLLGTNCEIGAWGHEYVRHLTSQVVAIWQESDMESGDSSGT</sequence>
<evidence type="ECO:0000313" key="3">
    <source>
        <dbReference type="EMBL" id="VDP93361.1"/>
    </source>
</evidence>
<feature type="domain" description="RPN1 N-terminal" evidence="2">
    <location>
        <begin position="22"/>
        <end position="89"/>
    </location>
</feature>
<dbReference type="EMBL" id="UZAN01062909">
    <property type="protein sequence ID" value="VDP93361.1"/>
    <property type="molecule type" value="Genomic_DNA"/>
</dbReference>
<feature type="compositionally biased region" description="Polar residues" evidence="1">
    <location>
        <begin position="1"/>
        <end position="10"/>
    </location>
</feature>
<keyword evidence="4" id="KW-1185">Reference proteome</keyword>
<dbReference type="InterPro" id="IPR040892">
    <property type="entry name" value="RPN1_N"/>
</dbReference>
<protein>
    <submittedName>
        <fullName evidence="5">RPN1_RPN2_N domain-containing protein</fullName>
    </submittedName>
</protein>
<gene>
    <name evidence="3" type="ORF">ECPE_LOCUS16089</name>
</gene>
<feature type="region of interest" description="Disordered" evidence="1">
    <location>
        <begin position="1"/>
        <end position="22"/>
    </location>
</feature>
<feature type="compositionally biased region" description="Basic and acidic residues" evidence="1">
    <location>
        <begin position="13"/>
        <end position="22"/>
    </location>
</feature>
<accession>A0A183BA55</accession>
<evidence type="ECO:0000313" key="4">
    <source>
        <dbReference type="Proteomes" id="UP000272942"/>
    </source>
</evidence>
<dbReference type="Proteomes" id="UP000272942">
    <property type="component" value="Unassembled WGS sequence"/>
</dbReference>
<name>A0A183BA55_9TREM</name>
<dbReference type="OrthoDB" id="10252509at2759"/>
<evidence type="ECO:0000259" key="2">
    <source>
        <dbReference type="Pfam" id="PF17781"/>
    </source>
</evidence>
<dbReference type="AlphaFoldDB" id="A0A183BA55"/>